<comment type="caution">
    <text evidence="2">The sequence shown here is derived from an EMBL/GenBank/DDBJ whole genome shotgun (WGS) entry which is preliminary data.</text>
</comment>
<feature type="domain" description="DYW" evidence="1">
    <location>
        <begin position="147"/>
        <end position="237"/>
    </location>
</feature>
<proteinExistence type="predicted"/>
<sequence length="238" mass="27592">VDALARSQHWDEAQSVIENYEKTNERNSVMWTTLLGACRIYKEETKAKEIYDKINEMKNISNNRRASVSVLLSNTYASVGKYDKVESIRQKMADENLKKIPGMTYIEIDGVNHSFYAHDKSHPKSNEIYNELDKLQQELIDYGHTFDYNSITRRVKTEHGETSLSVIMGHSEKLAIAYGLISTKENEPLFITKNLRVCPDCHEATKLISKIRQREINVRDSNRFHKFKNGQCSCNDFF</sequence>
<reference evidence="2" key="1">
    <citation type="submission" date="2021-02" db="EMBL/GenBank/DDBJ databases">
        <authorList>
            <person name="Nowell W R."/>
        </authorList>
    </citation>
    <scope>NUCLEOTIDE SEQUENCE</scope>
</reference>
<gene>
    <name evidence="2" type="ORF">GPM918_LOCUS27756</name>
    <name evidence="3" type="ORF">SRO942_LOCUS28137</name>
</gene>
<dbReference type="InterPro" id="IPR011990">
    <property type="entry name" value="TPR-like_helical_dom_sf"/>
</dbReference>
<dbReference type="Pfam" id="PF20431">
    <property type="entry name" value="E_motif"/>
    <property type="match status" value="1"/>
</dbReference>
<dbReference type="InterPro" id="IPR046849">
    <property type="entry name" value="E2_motif"/>
</dbReference>
<dbReference type="InterPro" id="IPR046960">
    <property type="entry name" value="PPR_At4g14850-like_plant"/>
</dbReference>
<dbReference type="GO" id="GO:0008270">
    <property type="term" value="F:zinc ion binding"/>
    <property type="evidence" value="ECO:0007669"/>
    <property type="project" value="InterPro"/>
</dbReference>
<dbReference type="Gene3D" id="1.25.40.10">
    <property type="entry name" value="Tetratricopeptide repeat domain"/>
    <property type="match status" value="1"/>
</dbReference>
<dbReference type="OrthoDB" id="185373at2759"/>
<dbReference type="GO" id="GO:0009451">
    <property type="term" value="P:RNA modification"/>
    <property type="evidence" value="ECO:0007669"/>
    <property type="project" value="InterPro"/>
</dbReference>
<dbReference type="Pfam" id="PF20430">
    <property type="entry name" value="Eplus_motif"/>
    <property type="match status" value="1"/>
</dbReference>
<name>A0A815CJV5_9BILA</name>
<feature type="non-terminal residue" evidence="2">
    <location>
        <position position="1"/>
    </location>
</feature>
<dbReference type="Proteomes" id="UP000663829">
    <property type="component" value="Unassembled WGS sequence"/>
</dbReference>
<organism evidence="2 4">
    <name type="scientific">Didymodactylos carnosus</name>
    <dbReference type="NCBI Taxonomy" id="1234261"/>
    <lineage>
        <taxon>Eukaryota</taxon>
        <taxon>Metazoa</taxon>
        <taxon>Spiralia</taxon>
        <taxon>Gnathifera</taxon>
        <taxon>Rotifera</taxon>
        <taxon>Eurotatoria</taxon>
        <taxon>Bdelloidea</taxon>
        <taxon>Philodinida</taxon>
        <taxon>Philodinidae</taxon>
        <taxon>Didymodactylos</taxon>
    </lineage>
</organism>
<dbReference type="InterPro" id="IPR046848">
    <property type="entry name" value="E_motif"/>
</dbReference>
<dbReference type="PANTHER" id="PTHR47926">
    <property type="entry name" value="PENTATRICOPEPTIDE REPEAT-CONTAINING PROTEIN"/>
    <property type="match status" value="1"/>
</dbReference>
<keyword evidence="4" id="KW-1185">Reference proteome</keyword>
<protein>
    <recommendedName>
        <fullName evidence="1">DYW domain-containing protein</fullName>
    </recommendedName>
</protein>
<dbReference type="Proteomes" id="UP000681722">
    <property type="component" value="Unassembled WGS sequence"/>
</dbReference>
<dbReference type="AlphaFoldDB" id="A0A815CJV5"/>
<dbReference type="InterPro" id="IPR032867">
    <property type="entry name" value="DYW_dom"/>
</dbReference>
<dbReference type="GO" id="GO:0003723">
    <property type="term" value="F:RNA binding"/>
    <property type="evidence" value="ECO:0007669"/>
    <property type="project" value="InterPro"/>
</dbReference>
<accession>A0A815CJV5</accession>
<evidence type="ECO:0000313" key="4">
    <source>
        <dbReference type="Proteomes" id="UP000663829"/>
    </source>
</evidence>
<dbReference type="EMBL" id="CAJOBC010029800">
    <property type="protein sequence ID" value="CAF4084749.1"/>
    <property type="molecule type" value="Genomic_DNA"/>
</dbReference>
<evidence type="ECO:0000259" key="1">
    <source>
        <dbReference type="Pfam" id="PF14432"/>
    </source>
</evidence>
<evidence type="ECO:0000313" key="2">
    <source>
        <dbReference type="EMBL" id="CAF1285229.1"/>
    </source>
</evidence>
<dbReference type="Pfam" id="PF14432">
    <property type="entry name" value="DYW_deaminase"/>
    <property type="match status" value="1"/>
</dbReference>
<evidence type="ECO:0000313" key="3">
    <source>
        <dbReference type="EMBL" id="CAF4084749.1"/>
    </source>
</evidence>
<dbReference type="EMBL" id="CAJNOQ010011789">
    <property type="protein sequence ID" value="CAF1285229.1"/>
    <property type="molecule type" value="Genomic_DNA"/>
</dbReference>